<sequence length="145" mass="14669">MRSLGRCSAPEVRAVAGAFSACGVQLHEQHGAPLFQMLLTAEALRDPALAAEAVRAARATGWSLEAPHVAAMHRCLVRAGDLRGALAWALSEAVESSTGIGSAEQRLMLADVELAAAAVQAGGGCDSVAAEAITAAAARAVARLA</sequence>
<gene>
    <name evidence="4" type="ORF">FNF27_02847</name>
    <name evidence="3" type="ORF">FNF28_01140</name>
    <name evidence="1" type="ORF">FNF29_03222</name>
    <name evidence="2" type="ORF">FNF31_03959</name>
</gene>
<dbReference type="EMBL" id="VLTL01000010">
    <property type="protein sequence ID" value="KAA0170867.1"/>
    <property type="molecule type" value="Genomic_DNA"/>
</dbReference>
<dbReference type="Proteomes" id="UP000322899">
    <property type="component" value="Unassembled WGS sequence"/>
</dbReference>
<evidence type="ECO:0000313" key="4">
    <source>
        <dbReference type="EMBL" id="KAA0175761.1"/>
    </source>
</evidence>
<dbReference type="EMBL" id="VLTM01000038">
    <property type="protein sequence ID" value="KAA0161118.1"/>
    <property type="molecule type" value="Genomic_DNA"/>
</dbReference>
<name>A0A5A8D7G5_CAFRO</name>
<accession>A0A5A8D7G5</accession>
<evidence type="ECO:0000313" key="6">
    <source>
        <dbReference type="Proteomes" id="UP000323011"/>
    </source>
</evidence>
<evidence type="ECO:0000313" key="1">
    <source>
        <dbReference type="EMBL" id="KAA0153405.1"/>
    </source>
</evidence>
<evidence type="ECO:0000313" key="7">
    <source>
        <dbReference type="Proteomes" id="UP000324907"/>
    </source>
</evidence>
<organism evidence="2 8">
    <name type="scientific">Cafeteria roenbergensis</name>
    <name type="common">Marine flagellate</name>
    <dbReference type="NCBI Taxonomy" id="33653"/>
    <lineage>
        <taxon>Eukaryota</taxon>
        <taxon>Sar</taxon>
        <taxon>Stramenopiles</taxon>
        <taxon>Bigyra</taxon>
        <taxon>Opalozoa</taxon>
        <taxon>Bicosoecida</taxon>
        <taxon>Cafeteriaceae</taxon>
        <taxon>Cafeteria</taxon>
    </lineage>
</organism>
<dbReference type="Proteomes" id="UP000325113">
    <property type="component" value="Unassembled WGS sequence"/>
</dbReference>
<reference evidence="5 6" key="1">
    <citation type="submission" date="2019-07" db="EMBL/GenBank/DDBJ databases">
        <title>Genomes of Cafeteria roenbergensis.</title>
        <authorList>
            <person name="Fischer M.G."/>
            <person name="Hackl T."/>
            <person name="Roman M."/>
        </authorList>
    </citation>
    <scope>NUCLEOTIDE SEQUENCE [LARGE SCALE GENOMIC DNA]</scope>
    <source>
        <strain evidence="1 6">BVI</strain>
        <strain evidence="2 8">Cflag</strain>
        <strain evidence="4 5">E4-10P</strain>
        <strain evidence="3 7">RCC970-E3</strain>
    </source>
</reference>
<dbReference type="EMBL" id="VLTN01000016">
    <property type="protein sequence ID" value="KAA0153405.1"/>
    <property type="molecule type" value="Genomic_DNA"/>
</dbReference>
<dbReference type="AlphaFoldDB" id="A0A5A8D7G5"/>
<proteinExistence type="predicted"/>
<dbReference type="EMBL" id="VLTO01000012">
    <property type="protein sequence ID" value="KAA0175761.1"/>
    <property type="molecule type" value="Genomic_DNA"/>
</dbReference>
<keyword evidence="6" id="KW-1185">Reference proteome</keyword>
<evidence type="ECO:0000313" key="2">
    <source>
        <dbReference type="EMBL" id="KAA0161118.1"/>
    </source>
</evidence>
<comment type="caution">
    <text evidence="2">The sequence shown here is derived from an EMBL/GenBank/DDBJ whole genome shotgun (WGS) entry which is preliminary data.</text>
</comment>
<evidence type="ECO:0000313" key="3">
    <source>
        <dbReference type="EMBL" id="KAA0170867.1"/>
    </source>
</evidence>
<dbReference type="Proteomes" id="UP000324907">
    <property type="component" value="Unassembled WGS sequence"/>
</dbReference>
<protein>
    <submittedName>
        <fullName evidence="2">Uncharacterized protein</fullName>
    </submittedName>
</protein>
<evidence type="ECO:0000313" key="5">
    <source>
        <dbReference type="Proteomes" id="UP000322899"/>
    </source>
</evidence>
<evidence type="ECO:0000313" key="8">
    <source>
        <dbReference type="Proteomes" id="UP000325113"/>
    </source>
</evidence>
<dbReference type="Proteomes" id="UP000323011">
    <property type="component" value="Unassembled WGS sequence"/>
</dbReference>